<gene>
    <name evidence="6" type="ORF">FCC1311_110542</name>
</gene>
<comment type="caution">
    <text evidence="6">The sequence shown here is derived from an EMBL/GenBank/DDBJ whole genome shotgun (WGS) entry which is preliminary data.</text>
</comment>
<keyword evidence="2 5" id="KW-0812">Transmembrane</keyword>
<comment type="subcellular location">
    <subcellularLocation>
        <location evidence="1">Membrane</location>
        <topology evidence="1">Multi-pass membrane protein</topology>
    </subcellularLocation>
</comment>
<evidence type="ECO:0000256" key="4">
    <source>
        <dbReference type="ARBA" id="ARBA00023136"/>
    </source>
</evidence>
<feature type="transmembrane region" description="Helical" evidence="5">
    <location>
        <begin position="91"/>
        <end position="117"/>
    </location>
</feature>
<evidence type="ECO:0000256" key="1">
    <source>
        <dbReference type="ARBA" id="ARBA00004141"/>
    </source>
</evidence>
<sequence length="275" mass="30783">MNSAAAAATAARGFAPGTTDRTAAFSTIWNTTYSMRGMTAMLKTPSLWRMIICPIIMAVISSIVIFIVLMATVFPAQAHAMHNGTRMSMPWSWFVSFIVTIAETALIVTIVFVAIFADLQQRVFDKTYDMRKSTEASMSQQRRERCCPCCSGCNYLLVLRITLLIVTSPLNIVPLLGQWVWSLINGNFYAWSLHEDYFMLHGITNYHDQHRIVRRHAFYTSFGTTSMFLETIPFGVGTFFMFANAAGAAIYAAEREPALQFLRSKGEEDDGIAMA</sequence>
<feature type="transmembrane region" description="Helical" evidence="5">
    <location>
        <begin position="232"/>
        <end position="253"/>
    </location>
</feature>
<keyword evidence="7" id="KW-1185">Reference proteome</keyword>
<dbReference type="Pfam" id="PF07264">
    <property type="entry name" value="EI24"/>
    <property type="match status" value="1"/>
</dbReference>
<evidence type="ECO:0000313" key="6">
    <source>
        <dbReference type="EMBL" id="GBG34832.1"/>
    </source>
</evidence>
<evidence type="ECO:0000256" key="5">
    <source>
        <dbReference type="SAM" id="Phobius"/>
    </source>
</evidence>
<evidence type="ECO:0000256" key="2">
    <source>
        <dbReference type="ARBA" id="ARBA00022692"/>
    </source>
</evidence>
<feature type="transmembrane region" description="Helical" evidence="5">
    <location>
        <begin position="161"/>
        <end position="181"/>
    </location>
</feature>
<dbReference type="InterPro" id="IPR059112">
    <property type="entry name" value="CysZ/EI24"/>
</dbReference>
<dbReference type="AlphaFoldDB" id="A0A2R5GVF0"/>
<protein>
    <submittedName>
        <fullName evidence="6">Uncharacterized protein</fullName>
    </submittedName>
</protein>
<dbReference type="PANTHER" id="PTHR34292">
    <property type="entry name" value="OUTER SPORE WALL PROTEIN LDS1"/>
    <property type="match status" value="1"/>
</dbReference>
<feature type="transmembrane region" description="Helical" evidence="5">
    <location>
        <begin position="47"/>
        <end position="71"/>
    </location>
</feature>
<name>A0A2R5GVF0_9STRA</name>
<dbReference type="InParanoid" id="A0A2R5GVF0"/>
<dbReference type="Proteomes" id="UP000241890">
    <property type="component" value="Unassembled WGS sequence"/>
</dbReference>
<dbReference type="OrthoDB" id="10012223at2759"/>
<dbReference type="PANTHER" id="PTHR34292:SF2">
    <property type="entry name" value="OUTER SPORE WALL PROTEIN LDS1"/>
    <property type="match status" value="1"/>
</dbReference>
<keyword evidence="3 5" id="KW-1133">Transmembrane helix</keyword>
<evidence type="ECO:0000256" key="3">
    <source>
        <dbReference type="ARBA" id="ARBA00022989"/>
    </source>
</evidence>
<proteinExistence type="predicted"/>
<reference evidence="6 7" key="1">
    <citation type="submission" date="2017-12" db="EMBL/GenBank/DDBJ databases">
        <title>Sequencing, de novo assembly and annotation of complete genome of a new Thraustochytrid species, strain FCC1311.</title>
        <authorList>
            <person name="Sedici K."/>
            <person name="Godart F."/>
            <person name="Aiese Cigliano R."/>
            <person name="Sanseverino W."/>
            <person name="Barakat M."/>
            <person name="Ortet P."/>
            <person name="Marechal E."/>
            <person name="Cagnac O."/>
            <person name="Amato A."/>
        </authorList>
    </citation>
    <scope>NUCLEOTIDE SEQUENCE [LARGE SCALE GENOMIC DNA]</scope>
</reference>
<dbReference type="EMBL" id="BEYU01000220">
    <property type="protein sequence ID" value="GBG34832.1"/>
    <property type="molecule type" value="Genomic_DNA"/>
</dbReference>
<accession>A0A2R5GVF0</accession>
<evidence type="ECO:0000313" key="7">
    <source>
        <dbReference type="Proteomes" id="UP000241890"/>
    </source>
</evidence>
<organism evidence="6 7">
    <name type="scientific">Hondaea fermentalgiana</name>
    <dbReference type="NCBI Taxonomy" id="2315210"/>
    <lineage>
        <taxon>Eukaryota</taxon>
        <taxon>Sar</taxon>
        <taxon>Stramenopiles</taxon>
        <taxon>Bigyra</taxon>
        <taxon>Labyrinthulomycetes</taxon>
        <taxon>Thraustochytrida</taxon>
        <taxon>Thraustochytriidae</taxon>
        <taxon>Hondaea</taxon>
    </lineage>
</organism>
<keyword evidence="4 5" id="KW-0472">Membrane</keyword>
<dbReference type="InterPro" id="IPR052786">
    <property type="entry name" value="Spore_wall_assembly"/>
</dbReference>